<keyword evidence="1" id="KW-0472">Membrane</keyword>
<feature type="transmembrane region" description="Helical" evidence="1">
    <location>
        <begin position="397"/>
        <end position="417"/>
    </location>
</feature>
<dbReference type="InterPro" id="IPR001054">
    <property type="entry name" value="A/G_cyclase"/>
</dbReference>
<name>F6ADQ0_PSEF1</name>
<reference evidence="3 4" key="1">
    <citation type="submission" date="2011-04" db="EMBL/GenBank/DDBJ databases">
        <title>Complete sequence of Pseudomonas fulva 12-X.</title>
        <authorList>
            <consortium name="US DOE Joint Genome Institute"/>
            <person name="Lucas S."/>
            <person name="Han J."/>
            <person name="Lapidus A."/>
            <person name="Cheng J.-F."/>
            <person name="Goodwin L."/>
            <person name="Pitluck S."/>
            <person name="Peters L."/>
            <person name="Mikhailova N."/>
            <person name="Pagani I."/>
            <person name="Davenport K."/>
            <person name="Han C."/>
            <person name="Tapia R."/>
            <person name="Land M."/>
            <person name="Hauser L."/>
            <person name="Kyrpides N."/>
            <person name="Ivanova N."/>
            <person name="Pagani I."/>
            <person name="Lcollab F.I."/>
            <person name="Woyke T."/>
        </authorList>
    </citation>
    <scope>NUCLEOTIDE SEQUENCE [LARGE SCALE GENOMIC DNA]</scope>
    <source>
        <strain evidence="4">12-X</strain>
    </source>
</reference>
<dbReference type="InterPro" id="IPR007890">
    <property type="entry name" value="CHASE2"/>
</dbReference>
<evidence type="ECO:0000313" key="4">
    <source>
        <dbReference type="Proteomes" id="UP000000686"/>
    </source>
</evidence>
<evidence type="ECO:0000256" key="1">
    <source>
        <dbReference type="SAM" id="Phobius"/>
    </source>
</evidence>
<keyword evidence="1" id="KW-0812">Transmembrane</keyword>
<dbReference type="PANTHER" id="PTHR43081:SF1">
    <property type="entry name" value="ADENYLATE CYCLASE, TERMINAL-DIFFERENTIATION SPECIFIC"/>
    <property type="match status" value="1"/>
</dbReference>
<evidence type="ECO:0000259" key="2">
    <source>
        <dbReference type="PROSITE" id="PS50125"/>
    </source>
</evidence>
<dbReference type="EMBL" id="CP002727">
    <property type="protein sequence ID" value="AEF21240.1"/>
    <property type="molecule type" value="Genomic_DNA"/>
</dbReference>
<keyword evidence="1" id="KW-1133">Transmembrane helix</keyword>
<dbReference type="SMART" id="SM00044">
    <property type="entry name" value="CYCc"/>
    <property type="match status" value="1"/>
</dbReference>
<dbReference type="PROSITE" id="PS50125">
    <property type="entry name" value="GUANYLATE_CYCLASE_2"/>
    <property type="match status" value="1"/>
</dbReference>
<dbReference type="InterPro" id="IPR029787">
    <property type="entry name" value="Nucleotide_cyclase"/>
</dbReference>
<dbReference type="Proteomes" id="UP000000686">
    <property type="component" value="Chromosome"/>
</dbReference>
<dbReference type="PANTHER" id="PTHR43081">
    <property type="entry name" value="ADENYLATE CYCLASE, TERMINAL-DIFFERENTIATION SPECIFIC-RELATED"/>
    <property type="match status" value="1"/>
</dbReference>
<proteinExistence type="predicted"/>
<dbReference type="KEGG" id="pfv:Psefu_1263"/>
<dbReference type="HOGENOM" id="CLU_000445_85_1_6"/>
<dbReference type="Pfam" id="PF00211">
    <property type="entry name" value="Guanylate_cyc"/>
    <property type="match status" value="1"/>
</dbReference>
<keyword evidence="4" id="KW-1185">Reference proteome</keyword>
<dbReference type="CDD" id="cd07302">
    <property type="entry name" value="CHD"/>
    <property type="match status" value="1"/>
</dbReference>
<dbReference type="InterPro" id="IPR050697">
    <property type="entry name" value="Adenylyl/Guanylyl_Cyclase_3/4"/>
</dbReference>
<dbReference type="GO" id="GO:0035556">
    <property type="term" value="P:intracellular signal transduction"/>
    <property type="evidence" value="ECO:0007669"/>
    <property type="project" value="InterPro"/>
</dbReference>
<sequence length="706" mass="75988">MAKSRLLSSGGAFCLATLLGLCVVFLLDPVPVQKARNAVFDQYQRWQPRPYQDTPVRVVDLDEQSLARIGQWPWPRTQVAEMVERLEKAGAAAVVFDVLFAEPDRTSPEQLLRGNLLPPALATQMAALPAHDEQFAEVLKRSNVVLGFAAEQSLHDGGPPMSRFGLVQQGPSPLTFVPGFQGAARPLPQLEQAARGLGAMTFRPDADGVVRRVPLFVSLGGELRPSLVAEALRVAQRTGRYRLISSDSGVQRVDIGRLQIPTAASGELWVYFTRPQASRSIPAWQVLDGSAPPVAGSIVLVGTSAQGLQDLRFSPLGGIIPGVEVHAQALEQVLTDTLLLRPGWATAVEGLALLLGGLALGLLGLYAPALLSALLMLALVAALNAAAWYGFVAHRVLLDLFTPSLGLLLVYGAASIVRHMAAEREQRWIQEAFSRYVSPNLVNHLVAHPEQLALGGQRQSCSFVFTDITGFTAMMERQEPEAAVSLLNDYLEQVIGIAFRHEGTLDRIVGDAVAIMFSAPIPQADHQQRALACALEINRFAQSYVAALSERGIAFGHTRIAVHSGEVVVGNFGGSVIFDYRALGDPVNTTSRLESLNGQVGTLLCVSAAIREHCPEVPMRPVGEVVLKGKAEAVAVFEPLEAMTMPMNNCDEAYEAAYHLLANGAPEALAAFEALAAQRPKDGLVAYHLQRLRSGEHGNRLVMASK</sequence>
<dbReference type="STRING" id="743720.Psefu_1263"/>
<gene>
    <name evidence="3" type="ordered locus">Psefu_1263</name>
</gene>
<dbReference type="eggNOG" id="COG4252">
    <property type="taxonomic scope" value="Bacteria"/>
</dbReference>
<dbReference type="Gene3D" id="3.30.70.1230">
    <property type="entry name" value="Nucleotide cyclase"/>
    <property type="match status" value="1"/>
</dbReference>
<dbReference type="Pfam" id="PF05226">
    <property type="entry name" value="CHASE2"/>
    <property type="match status" value="1"/>
</dbReference>
<dbReference type="eggNOG" id="COG2114">
    <property type="taxonomic scope" value="Bacteria"/>
</dbReference>
<dbReference type="SUPFAM" id="SSF55073">
    <property type="entry name" value="Nucleotide cyclase"/>
    <property type="match status" value="1"/>
</dbReference>
<dbReference type="GO" id="GO:0009190">
    <property type="term" value="P:cyclic nucleotide biosynthetic process"/>
    <property type="evidence" value="ECO:0007669"/>
    <property type="project" value="InterPro"/>
</dbReference>
<accession>F6ADQ0</accession>
<evidence type="ECO:0000313" key="3">
    <source>
        <dbReference type="EMBL" id="AEF21240.1"/>
    </source>
</evidence>
<feature type="domain" description="Guanylate cyclase" evidence="2">
    <location>
        <begin position="462"/>
        <end position="594"/>
    </location>
</feature>
<protein>
    <submittedName>
        <fullName evidence="3">Adenylate/guanylate cyclase with Chase sensor</fullName>
    </submittedName>
</protein>
<dbReference type="SMART" id="SM01080">
    <property type="entry name" value="CHASE2"/>
    <property type="match status" value="1"/>
</dbReference>
<dbReference type="GO" id="GO:0004016">
    <property type="term" value="F:adenylate cyclase activity"/>
    <property type="evidence" value="ECO:0007669"/>
    <property type="project" value="UniProtKB-ARBA"/>
</dbReference>
<dbReference type="AlphaFoldDB" id="F6ADQ0"/>
<feature type="transmembrane region" description="Helical" evidence="1">
    <location>
        <begin position="344"/>
        <end position="366"/>
    </location>
</feature>
<organism evidence="3 4">
    <name type="scientific">Pseudomonas fulva (strain 12-X)</name>
    <dbReference type="NCBI Taxonomy" id="743720"/>
    <lineage>
        <taxon>Bacteria</taxon>
        <taxon>Pseudomonadati</taxon>
        <taxon>Pseudomonadota</taxon>
        <taxon>Gammaproteobacteria</taxon>
        <taxon>Pseudomonadales</taxon>
        <taxon>Pseudomonadaceae</taxon>
        <taxon>Pseudomonas</taxon>
    </lineage>
</organism>
<dbReference type="RefSeq" id="WP_013790371.1">
    <property type="nucleotide sequence ID" value="NC_015556.1"/>
</dbReference>
<feature type="transmembrane region" description="Helical" evidence="1">
    <location>
        <begin position="373"/>
        <end position="391"/>
    </location>
</feature>